<dbReference type="GO" id="GO:0005524">
    <property type="term" value="F:ATP binding"/>
    <property type="evidence" value="ECO:0007669"/>
    <property type="project" value="UniProtKB-UniRule"/>
</dbReference>
<evidence type="ECO:0000313" key="8">
    <source>
        <dbReference type="EMBL" id="PWA62544.1"/>
    </source>
</evidence>
<name>A0A2U1MMV1_ARTAN</name>
<keyword evidence="9" id="KW-1185">Reference proteome</keyword>
<sequence length="2547" mass="289491">MDFGGVENIPLTFESEERYFGSFVYPLLEETRSELASSLEIMYKAPFSDILSLKESTSGEKMLYDVRVSCWRNQSSERGIDDYHTLAVAGDLLLLVDGKPESLSDLKRVGRKWALSLVKSNEDTSTEFRIKASQPIEFQDGMFVVFVKNLANPKRIWDSLHMHRNLNIIKEILYSESTVKEKCNICSFGYDDFSSKKLDPQVLLNLNESQREAVMAALCRTQCCHVSSVEQIWGPPGTGKTMTVSVLLFFLLQMKQRTLTCAPTNVAIVQLASRVLSLVRESFKTTTASGDYFYSVGDLLLFGSKEILKVSTDIEEIYLEHRVERLAECLGPLTGWKHCIRSMIDLLENCVPQYYNFIESEFLKEKQLSKENDDKRTMLEIKSFIEFIQERFSSSAPPLRRCILTFCTHISRSFIGECNFQNMISLLDYLISLESLLFQKNLVSEDLEDVFNCKPLQDEIVKSCLSLLKTLQISLKGLALPRFSNKYAIIQFCFERCSVIFCTTSSSYKLHAINMEPLNIAVIDEAAMLKEAESTIPLQLPGVKHAILIGDERQLPAVVNSTLCIKCGFGRSLFDRLSSLGHAKHLLGVQYRMHPSISFFPNLMFYQNQILDAQNVLSKSYEKRYLSGPVFGSYSFINVVGGREEKDDVGRSRRNMVEVAVVIKIVKKLFRAWQASKENLTIGVISPYASQVFSIQEKLSGKYEKHDGFSVKVKSVDGFQGGEEDVVIVSTVRSNSHGSVGFISCPQRTNVALTRARHCLWILGNEITLTNSDSIWKELVSDARRRHCFFDADADECLKTTIIATKKELEQLDDLVSGTSVLFKHAKWKSVWLYPTSVHVSSTLCYKVLFSDDFRRSFGKLTGSRLKKQVLNLLLKLSSGWRPKNRSIDSCCKNSSQILKQFKVEGLYVVCTIDIIKEAQYVQVLKVWDVLALDKIPNLTKRLESIFSAYTDAYIRRCTEKCLEGTLEVPRFWPASQEIIRFRYLSDCENESSGSVNSGDARNYVENSKVSESLLLMKFYSLSHGVVSHLLSGKEVDLPMQVTDEQMDIILSPKSSFIIGRSGTGKTTILTMKLFQCEQKFRIASEGIYEGENSRCRGAKVLHQLFVTVSPKLCYTVKQNVSHLTRVDVIDSVSSIMNSSAEINLNDTDVISDIPDTFINIPVKSYPLVITFHRFLMMLDGTMGNSFFERFIEAREGSHGNRISLQTFIRLREVTFDRFCSLYWPHFNSSLTKKLDPSRVFTEIISHIKGGECSDGKLSCENYCLLAESRSSTLTKEKRQIVYTIYKTYEKMKIERREFDLGDLVNDIHHRLKNGNYEGDKMDMVYIDEVQDLSMRQISLFKYICQNVEEGFIFAGDTAQTIVRGIDFRFQDIRSLFYKEFLSTPISRTQGKGLVAEIFQLKQNFRTHAAVLDLAQSVIEIIYHYFIHSIDKLEPEISLISGEAPVLLESGSDENPIEKIFGDTTTSGEVVGFGADQVILVRDDAAKTEICEYVGKNALVLTILECKGLEFQDVLLYNFFGTSPLKDQWRVLYGYMKKHNLQNKELPRSFPTFNEARHSILCSELKQLYVAITRTRQRLWICENKEELSKPMFDYWKMKGLVQVRELDDSVAQAMRVASSPQEWQERGKKFFYENNFVMATVCFERAGDTMWEKLAKASGLRASADQMHGTNHEAFVSYVREAAGIFESIGKLESAASCYCDLGEYERAGKLYLDTCGKIDAAAECFTLSGCYSEAAEAYTKGEQFSNSLSVCKKGKLFDKGFEYIKYWKKHVDVQCKEKQQIEEFLESGALYYSEQKDPRTMMKFVRAFCTMESKRVFLRSLGCLDDLLLLEEEMGHFLEAAELAQSLGDILKGADLLEKAGHYKDATDLLLWHVFISSLWGNGNRGWPLKRFVEKEELCNRVKSLAKMDSEIYYNFVCNELNVLSDQRSTLTELKNDLDVSQAYKSVRGKVLSIRKILDVHFHLNSSKYEWEDELPIDISKQCEDIMFHDRVSAKTLIFYWNLWKENVANIFLEASQLSPNKPLKHDGYIIFTFMYFGVRVQCVKEKTVYLLLNKDADWIKSCGQKGVHRDGKLLTIDGGELADAIFSYWKSELLSVGIKVLETLERLLHMSKSNGSAFHQSTSLLRIFEVAKILLTCQLLNLTPPSKKKLQDFLEVSTTYFDLVFPLDWRNSVSEDLISLRNTDLSVNLLSEIFIQYMCIKPLTNLTIGRMMMICISCSLPSVLFEEVISYFQKDTILKSFLEKVWNNGKKDIYVTHELKNVLEDTFRPTCDCPSRISPHSTMYLFDRLLFFASLSSEIIFTTKSSLVGWLTSFDSTGTSLSVPKKKLPDRKTIRFIVRIVKKILFNKDDTAAWISRSKIDLSYYHPILALKGVIMLSLCCLQSSDDSEVLLDLLSGGRNIAQMLPHKFVSHILSRRKGRLLNLNPEVVAEAFLSIGDPLLIASTGDVSPKIKGPCAIFVDLRKSKEEIMIELFPTNPTLCAQNPSSNDGCGTSSEATCSDNHDDDSPVNVVVKNASCGGNSHEVKRKKGKGNSKGKKGKGKSK</sequence>
<feature type="region of interest" description="Disordered" evidence="6">
    <location>
        <begin position="2487"/>
        <end position="2547"/>
    </location>
</feature>
<dbReference type="CDD" id="cd18808">
    <property type="entry name" value="SF1_C_Upf1"/>
    <property type="match status" value="1"/>
</dbReference>
<proteinExistence type="predicted"/>
<accession>A0A2U1MMV1</accession>
<keyword evidence="3 5" id="KW-0347">Helicase</keyword>
<evidence type="ECO:0000256" key="2">
    <source>
        <dbReference type="ARBA" id="ARBA00022801"/>
    </source>
</evidence>
<dbReference type="InterPro" id="IPR014016">
    <property type="entry name" value="UvrD-like_ATP-bd"/>
</dbReference>
<organism evidence="8 9">
    <name type="scientific">Artemisia annua</name>
    <name type="common">Sweet wormwood</name>
    <dbReference type="NCBI Taxonomy" id="35608"/>
    <lineage>
        <taxon>Eukaryota</taxon>
        <taxon>Viridiplantae</taxon>
        <taxon>Streptophyta</taxon>
        <taxon>Embryophyta</taxon>
        <taxon>Tracheophyta</taxon>
        <taxon>Spermatophyta</taxon>
        <taxon>Magnoliopsida</taxon>
        <taxon>eudicotyledons</taxon>
        <taxon>Gunneridae</taxon>
        <taxon>Pentapetalae</taxon>
        <taxon>asterids</taxon>
        <taxon>campanulids</taxon>
        <taxon>Asterales</taxon>
        <taxon>Asteraceae</taxon>
        <taxon>Asteroideae</taxon>
        <taxon>Anthemideae</taxon>
        <taxon>Artemisiinae</taxon>
        <taxon>Artemisia</taxon>
    </lineage>
</organism>
<dbReference type="GO" id="GO:0004386">
    <property type="term" value="F:helicase activity"/>
    <property type="evidence" value="ECO:0007669"/>
    <property type="project" value="UniProtKB-UniRule"/>
</dbReference>
<dbReference type="GO" id="GO:0016787">
    <property type="term" value="F:hydrolase activity"/>
    <property type="evidence" value="ECO:0007669"/>
    <property type="project" value="UniProtKB-UniRule"/>
</dbReference>
<dbReference type="GO" id="GO:0005694">
    <property type="term" value="C:chromosome"/>
    <property type="evidence" value="ECO:0007669"/>
    <property type="project" value="UniProtKB-ARBA"/>
</dbReference>
<gene>
    <name evidence="8" type="ORF">CTI12_AA362930</name>
</gene>
<dbReference type="Proteomes" id="UP000245207">
    <property type="component" value="Unassembled WGS sequence"/>
</dbReference>
<dbReference type="Pfam" id="PF20073">
    <property type="entry name" value="DUF6469"/>
    <property type="match status" value="1"/>
</dbReference>
<dbReference type="Pfam" id="PF13087">
    <property type="entry name" value="AAA_12"/>
    <property type="match status" value="1"/>
</dbReference>
<evidence type="ECO:0000256" key="6">
    <source>
        <dbReference type="SAM" id="MobiDB-lite"/>
    </source>
</evidence>
<dbReference type="PANTHER" id="PTHR21529:SF4">
    <property type="entry name" value="TPR AND ANKYRIN REPEAT-CONTAINING PROTEIN 1"/>
    <property type="match status" value="1"/>
</dbReference>
<dbReference type="InterPro" id="IPR047187">
    <property type="entry name" value="SF1_C_Upf1"/>
</dbReference>
<feature type="domain" description="UvrD-like helicase ATP-binding" evidence="7">
    <location>
        <begin position="1039"/>
        <end position="1408"/>
    </location>
</feature>
<keyword evidence="4 5" id="KW-0067">ATP-binding</keyword>
<keyword evidence="2 5" id="KW-0378">Hydrolase</keyword>
<dbReference type="Pfam" id="PF00580">
    <property type="entry name" value="UvrD-helicase"/>
    <property type="match status" value="1"/>
</dbReference>
<dbReference type="InterPro" id="IPR041677">
    <property type="entry name" value="DNA2/NAM7_AAA_11"/>
</dbReference>
<dbReference type="InterPro" id="IPR039904">
    <property type="entry name" value="TRANK1"/>
</dbReference>
<dbReference type="PANTHER" id="PTHR21529">
    <property type="entry name" value="MAMMARY TURMOR VIRUS RECEPTOR HOMOLOG 1, 2 MTVR1, 2"/>
    <property type="match status" value="1"/>
</dbReference>
<evidence type="ECO:0000256" key="5">
    <source>
        <dbReference type="PROSITE-ProRule" id="PRU00560"/>
    </source>
</evidence>
<feature type="compositionally biased region" description="Polar residues" evidence="6">
    <location>
        <begin position="2487"/>
        <end position="2503"/>
    </location>
</feature>
<dbReference type="InterPro" id="IPR027417">
    <property type="entry name" value="P-loop_NTPase"/>
</dbReference>
<evidence type="ECO:0000256" key="3">
    <source>
        <dbReference type="ARBA" id="ARBA00022806"/>
    </source>
</evidence>
<evidence type="ECO:0000256" key="4">
    <source>
        <dbReference type="ARBA" id="ARBA00022840"/>
    </source>
</evidence>
<evidence type="ECO:0000313" key="9">
    <source>
        <dbReference type="Proteomes" id="UP000245207"/>
    </source>
</evidence>
<dbReference type="Pfam" id="PF13086">
    <property type="entry name" value="AAA_11"/>
    <property type="match status" value="1"/>
</dbReference>
<dbReference type="PROSITE" id="PS51198">
    <property type="entry name" value="UVRD_HELICASE_ATP_BIND"/>
    <property type="match status" value="1"/>
</dbReference>
<comment type="caution">
    <text evidence="8">The sequence shown here is derived from an EMBL/GenBank/DDBJ whole genome shotgun (WGS) entry which is preliminary data.</text>
</comment>
<dbReference type="FunFam" id="3.40.50.300:FF:000326">
    <property type="entry name" value="P-loop containing nucleoside triphosphate hydrolase"/>
    <property type="match status" value="1"/>
</dbReference>
<dbReference type="SUPFAM" id="SSF52540">
    <property type="entry name" value="P-loop containing nucleoside triphosphate hydrolases"/>
    <property type="match status" value="2"/>
</dbReference>
<protein>
    <submittedName>
        <fullName evidence="8">UvrD-like Helicase, ATP-binding domain, P-loop containing nucleoside triphosphate hydrolase</fullName>
    </submittedName>
</protein>
<evidence type="ECO:0000256" key="1">
    <source>
        <dbReference type="ARBA" id="ARBA00022741"/>
    </source>
</evidence>
<dbReference type="InterPro" id="IPR045529">
    <property type="entry name" value="DUF6469"/>
</dbReference>
<dbReference type="OrthoDB" id="3156807at2759"/>
<dbReference type="STRING" id="35608.A0A2U1MMV1"/>
<dbReference type="InterPro" id="IPR041679">
    <property type="entry name" value="DNA2/NAM7-like_C"/>
</dbReference>
<reference evidence="8 9" key="1">
    <citation type="journal article" date="2018" name="Mol. Plant">
        <title>The genome of Artemisia annua provides insight into the evolution of Asteraceae family and artemisinin biosynthesis.</title>
        <authorList>
            <person name="Shen Q."/>
            <person name="Zhang L."/>
            <person name="Liao Z."/>
            <person name="Wang S."/>
            <person name="Yan T."/>
            <person name="Shi P."/>
            <person name="Liu M."/>
            <person name="Fu X."/>
            <person name="Pan Q."/>
            <person name="Wang Y."/>
            <person name="Lv Z."/>
            <person name="Lu X."/>
            <person name="Zhang F."/>
            <person name="Jiang W."/>
            <person name="Ma Y."/>
            <person name="Chen M."/>
            <person name="Hao X."/>
            <person name="Li L."/>
            <person name="Tang Y."/>
            <person name="Lv G."/>
            <person name="Zhou Y."/>
            <person name="Sun X."/>
            <person name="Brodelius P.E."/>
            <person name="Rose J.K.C."/>
            <person name="Tang K."/>
        </authorList>
    </citation>
    <scope>NUCLEOTIDE SEQUENCE [LARGE SCALE GENOMIC DNA]</scope>
    <source>
        <strain evidence="9">cv. Huhao1</strain>
        <tissue evidence="8">Leaf</tissue>
    </source>
</reference>
<dbReference type="Gene3D" id="3.40.50.300">
    <property type="entry name" value="P-loop containing nucleotide triphosphate hydrolases"/>
    <property type="match status" value="4"/>
</dbReference>
<keyword evidence="1 5" id="KW-0547">Nucleotide-binding</keyword>
<dbReference type="EMBL" id="PKPP01004844">
    <property type="protein sequence ID" value="PWA62544.1"/>
    <property type="molecule type" value="Genomic_DNA"/>
</dbReference>
<evidence type="ECO:0000259" key="7">
    <source>
        <dbReference type="PROSITE" id="PS51198"/>
    </source>
</evidence>
<feature type="binding site" evidence="5">
    <location>
        <begin position="1060"/>
        <end position="1067"/>
    </location>
    <ligand>
        <name>ATP</name>
        <dbReference type="ChEBI" id="CHEBI:30616"/>
    </ligand>
</feature>
<feature type="compositionally biased region" description="Basic residues" evidence="6">
    <location>
        <begin position="2528"/>
        <end position="2547"/>
    </location>
</feature>